<accession>A0A3M7R1R3</accession>
<gene>
    <name evidence="1" type="ORF">BpHYR1_006651</name>
</gene>
<evidence type="ECO:0000313" key="2">
    <source>
        <dbReference type="Proteomes" id="UP000276133"/>
    </source>
</evidence>
<feature type="non-terminal residue" evidence="1">
    <location>
        <position position="102"/>
    </location>
</feature>
<evidence type="ECO:0000313" key="1">
    <source>
        <dbReference type="EMBL" id="RNA17526.1"/>
    </source>
</evidence>
<protein>
    <submittedName>
        <fullName evidence="1">Uncharacterized protein</fullName>
    </submittedName>
</protein>
<reference evidence="1 2" key="1">
    <citation type="journal article" date="2018" name="Sci. Rep.">
        <title>Genomic signatures of local adaptation to the degree of environmental predictability in rotifers.</title>
        <authorList>
            <person name="Franch-Gras L."/>
            <person name="Hahn C."/>
            <person name="Garcia-Roger E.M."/>
            <person name="Carmona M.J."/>
            <person name="Serra M."/>
            <person name="Gomez A."/>
        </authorList>
    </citation>
    <scope>NUCLEOTIDE SEQUENCE [LARGE SCALE GENOMIC DNA]</scope>
    <source>
        <strain evidence="1">HYR1</strain>
    </source>
</reference>
<keyword evidence="2" id="KW-1185">Reference proteome</keyword>
<organism evidence="1 2">
    <name type="scientific">Brachionus plicatilis</name>
    <name type="common">Marine rotifer</name>
    <name type="synonym">Brachionus muelleri</name>
    <dbReference type="NCBI Taxonomy" id="10195"/>
    <lineage>
        <taxon>Eukaryota</taxon>
        <taxon>Metazoa</taxon>
        <taxon>Spiralia</taxon>
        <taxon>Gnathifera</taxon>
        <taxon>Rotifera</taxon>
        <taxon>Eurotatoria</taxon>
        <taxon>Monogononta</taxon>
        <taxon>Pseudotrocha</taxon>
        <taxon>Ploima</taxon>
        <taxon>Brachionidae</taxon>
        <taxon>Brachionus</taxon>
    </lineage>
</organism>
<name>A0A3M7R1R3_BRAPC</name>
<comment type="caution">
    <text evidence="1">The sequence shown here is derived from an EMBL/GenBank/DDBJ whole genome shotgun (WGS) entry which is preliminary data.</text>
</comment>
<dbReference type="EMBL" id="REGN01004436">
    <property type="protein sequence ID" value="RNA17526.1"/>
    <property type="molecule type" value="Genomic_DNA"/>
</dbReference>
<dbReference type="AlphaFoldDB" id="A0A3M7R1R3"/>
<dbReference type="Proteomes" id="UP000276133">
    <property type="component" value="Unassembled WGS sequence"/>
</dbReference>
<proteinExistence type="predicted"/>
<sequence>MLYVPASSKTTELLASLGLETSLEYMKRQKLKFYQRLRLNTYTDALLKELQVNKYKDSFIEEIESLLKVKSGTSLDSLELQVERELNKNEAESAEFRCSSLM</sequence>